<feature type="transmembrane region" description="Helical" evidence="8">
    <location>
        <begin position="706"/>
        <end position="724"/>
    </location>
</feature>
<name>A0AAN5CX26_9BILA</name>
<protein>
    <recommendedName>
        <fullName evidence="9">SSD domain-containing protein</fullName>
    </recommendedName>
</protein>
<evidence type="ECO:0000256" key="4">
    <source>
        <dbReference type="ARBA" id="ARBA00022692"/>
    </source>
</evidence>
<dbReference type="InterPro" id="IPR003392">
    <property type="entry name" value="PTHD_SSD"/>
</dbReference>
<dbReference type="SUPFAM" id="SSF82866">
    <property type="entry name" value="Multidrug efflux transporter AcrB transmembrane domain"/>
    <property type="match status" value="2"/>
</dbReference>
<dbReference type="Gene3D" id="1.20.1640.10">
    <property type="entry name" value="Multidrug efflux transporter AcrB transmembrane domain"/>
    <property type="match status" value="2"/>
</dbReference>
<accession>A0AAN5CX26</accession>
<comment type="similarity">
    <text evidence="2">Belongs to the patched family.</text>
</comment>
<dbReference type="Proteomes" id="UP001328107">
    <property type="component" value="Unassembled WGS sequence"/>
</dbReference>
<feature type="transmembrane region" description="Helical" evidence="8">
    <location>
        <begin position="270"/>
        <end position="290"/>
    </location>
</feature>
<evidence type="ECO:0000256" key="8">
    <source>
        <dbReference type="SAM" id="Phobius"/>
    </source>
</evidence>
<comment type="caution">
    <text evidence="10">The sequence shown here is derived from an EMBL/GenBank/DDBJ whole genome shotgun (WGS) entry which is preliminary data.</text>
</comment>
<dbReference type="GO" id="GO:0018996">
    <property type="term" value="P:molting cycle, collagen and cuticulin-based cuticle"/>
    <property type="evidence" value="ECO:0007669"/>
    <property type="project" value="TreeGrafter"/>
</dbReference>
<gene>
    <name evidence="10" type="ORF">PMAYCL1PPCAC_21879</name>
</gene>
<comment type="subcellular location">
    <subcellularLocation>
        <location evidence="1">Cell membrane</location>
        <topology evidence="1">Multi-pass membrane protein</topology>
    </subcellularLocation>
</comment>
<feature type="transmembrane region" description="Helical" evidence="8">
    <location>
        <begin position="28"/>
        <end position="48"/>
    </location>
</feature>
<dbReference type="Pfam" id="PF02460">
    <property type="entry name" value="Patched"/>
    <property type="match status" value="1"/>
</dbReference>
<feature type="transmembrane region" description="Helical" evidence="8">
    <location>
        <begin position="402"/>
        <end position="431"/>
    </location>
</feature>
<feature type="transmembrane region" description="Helical" evidence="8">
    <location>
        <begin position="336"/>
        <end position="356"/>
    </location>
</feature>
<dbReference type="PROSITE" id="PS50156">
    <property type="entry name" value="SSD"/>
    <property type="match status" value="1"/>
</dbReference>
<proteinExistence type="inferred from homology"/>
<feature type="transmembrane region" description="Helical" evidence="8">
    <location>
        <begin position="302"/>
        <end position="330"/>
    </location>
</feature>
<dbReference type="InterPro" id="IPR000731">
    <property type="entry name" value="SSD"/>
</dbReference>
<evidence type="ECO:0000313" key="10">
    <source>
        <dbReference type="EMBL" id="GMR51684.1"/>
    </source>
</evidence>
<dbReference type="InterPro" id="IPR051697">
    <property type="entry name" value="Patched_domain-protein"/>
</dbReference>
<keyword evidence="5 8" id="KW-1133">Transmembrane helix</keyword>
<evidence type="ECO:0000313" key="11">
    <source>
        <dbReference type="Proteomes" id="UP001328107"/>
    </source>
</evidence>
<sequence>MRIRFDYVERKIAGSFHNYGKFVSRHPAPFIIAPLLFTMAMVAGFFHLDPVTDAIYLFTPSDAPSKMERMSIHEKWPLSDGTFIPGRAVTQAREIQVTALARDGGNILEKPYSEAVYRLDMFIQKRIKVHYNGKMHGYNDLCLHFQSDDCPGNPHVHLISDLYAHGFNITFPTVRMGSESGYIGGALGGVSLFRGANNSQIVASASSWFLIYHLKFYPNNESYVSGLWENELGRAMAEYPVDPYISITYFHSQTLADELKRNAESLVPRFFVSFTMLVIFSAVCGLAFINKSSSIDWVLSKPVLSVLGVMNAGLGILSGIGLLLLCGFPYNDIVAVMPFLVVAVGIDNMFLMVAAVRRTSRALPYEERMAECMAEAAVSILITALTDAFSFGVGAITTIPAVMIFCMYTAFAIIITFVYQMTFFAALLALYTKWEAQYKNSVFLCETKSEQEAKSATVWQKLFNLGSRPNTSTDGKDLPWTTRFFDEWYGPILMHPISRVLTIAWFIVYLAGAYYGCTQLKEGLEPINLLVEDSYAIPHYHILQDHFWKYGATLQVVVNNAPDLRIRSERERVMQLAHEMSTTSHSAGEESLQFWMLEMTNYYKTQLEMDLVDVAFYGMLQHYLSAKPKPWIEDVLWNKTAGSDDVQITAFRFLVGMRDIASTNAQQEATRVFREVAARYPSYNVTTFMPLWLFTDQYAIVVPNTVQNIIIALICMIGIALVLIPQPMCSFWVAIACASIDFGVIGYMTLWNVKLDAISMITIIMSIGFSVDYSAHITYGYVVSPHPNPKDKIRDALAALGWPLIQGGLSTILAVSVLADVPAYMIVTFFKTVVLSISIGLLHGILFLPVFLSIFVRGCCIINLDHVGHHAVAPALKAKQTPAVAAPSSWVSPIEGDANLYAYQSSAFSPSLETSFHDKSH</sequence>
<dbReference type="AlphaFoldDB" id="A0AAN5CX26"/>
<reference evidence="11" key="1">
    <citation type="submission" date="2022-10" db="EMBL/GenBank/DDBJ databases">
        <title>Genome assembly of Pristionchus species.</title>
        <authorList>
            <person name="Yoshida K."/>
            <person name="Sommer R.J."/>
        </authorList>
    </citation>
    <scope>NUCLEOTIDE SEQUENCE [LARGE SCALE GENOMIC DNA]</scope>
    <source>
        <strain evidence="11">RS5460</strain>
    </source>
</reference>
<feature type="transmembrane region" description="Helical" evidence="8">
    <location>
        <begin position="376"/>
        <end position="396"/>
    </location>
</feature>
<feature type="transmembrane region" description="Helical" evidence="8">
    <location>
        <begin position="731"/>
        <end position="751"/>
    </location>
</feature>
<evidence type="ECO:0000256" key="3">
    <source>
        <dbReference type="ARBA" id="ARBA00022475"/>
    </source>
</evidence>
<dbReference type="GO" id="GO:0005886">
    <property type="term" value="C:plasma membrane"/>
    <property type="evidence" value="ECO:0007669"/>
    <property type="project" value="UniProtKB-SubCell"/>
</dbReference>
<dbReference type="PANTHER" id="PTHR10796:SF192">
    <property type="entry name" value="SSD DOMAIN-CONTAINING PROTEIN"/>
    <property type="match status" value="1"/>
</dbReference>
<evidence type="ECO:0000256" key="2">
    <source>
        <dbReference type="ARBA" id="ARBA00005585"/>
    </source>
</evidence>
<evidence type="ECO:0000256" key="6">
    <source>
        <dbReference type="ARBA" id="ARBA00023136"/>
    </source>
</evidence>
<dbReference type="FunFam" id="1.20.1640.10:FF:000013">
    <property type="entry name" value="PaTched Related family"/>
    <property type="match status" value="1"/>
</dbReference>
<keyword evidence="6 8" id="KW-0472">Membrane</keyword>
<evidence type="ECO:0000256" key="5">
    <source>
        <dbReference type="ARBA" id="ARBA00022989"/>
    </source>
</evidence>
<dbReference type="PANTHER" id="PTHR10796">
    <property type="entry name" value="PATCHED-RELATED"/>
    <property type="match status" value="1"/>
</dbReference>
<evidence type="ECO:0000256" key="7">
    <source>
        <dbReference type="ARBA" id="ARBA00023180"/>
    </source>
</evidence>
<feature type="domain" description="SSD" evidence="9">
    <location>
        <begin position="273"/>
        <end position="430"/>
    </location>
</feature>
<keyword evidence="7" id="KW-0325">Glycoprotein</keyword>
<evidence type="ECO:0000259" key="9">
    <source>
        <dbReference type="PROSITE" id="PS50156"/>
    </source>
</evidence>
<keyword evidence="4 8" id="KW-0812">Transmembrane</keyword>
<keyword evidence="3" id="KW-1003">Cell membrane</keyword>
<organism evidence="10 11">
    <name type="scientific">Pristionchus mayeri</name>
    <dbReference type="NCBI Taxonomy" id="1317129"/>
    <lineage>
        <taxon>Eukaryota</taxon>
        <taxon>Metazoa</taxon>
        <taxon>Ecdysozoa</taxon>
        <taxon>Nematoda</taxon>
        <taxon>Chromadorea</taxon>
        <taxon>Rhabditida</taxon>
        <taxon>Rhabditina</taxon>
        <taxon>Diplogasteromorpha</taxon>
        <taxon>Diplogasteroidea</taxon>
        <taxon>Neodiplogasteridae</taxon>
        <taxon>Pristionchus</taxon>
    </lineage>
</organism>
<evidence type="ECO:0000256" key="1">
    <source>
        <dbReference type="ARBA" id="ARBA00004651"/>
    </source>
</evidence>
<dbReference type="EMBL" id="BTRK01000005">
    <property type="protein sequence ID" value="GMR51684.1"/>
    <property type="molecule type" value="Genomic_DNA"/>
</dbReference>
<dbReference type="GO" id="GO:0030659">
    <property type="term" value="C:cytoplasmic vesicle membrane"/>
    <property type="evidence" value="ECO:0007669"/>
    <property type="project" value="TreeGrafter"/>
</dbReference>
<keyword evidence="11" id="KW-1185">Reference proteome</keyword>
<feature type="transmembrane region" description="Helical" evidence="8">
    <location>
        <begin position="796"/>
        <end position="818"/>
    </location>
</feature>
<feature type="transmembrane region" description="Helical" evidence="8">
    <location>
        <begin position="824"/>
        <end position="848"/>
    </location>
</feature>
<dbReference type="GO" id="GO:0006897">
    <property type="term" value="P:endocytosis"/>
    <property type="evidence" value="ECO:0007669"/>
    <property type="project" value="TreeGrafter"/>
</dbReference>
<feature type="transmembrane region" description="Helical" evidence="8">
    <location>
        <begin position="757"/>
        <end position="775"/>
    </location>
</feature>